<organism evidence="7 8">
    <name type="scientific">Mycena citricolor</name>
    <dbReference type="NCBI Taxonomy" id="2018698"/>
    <lineage>
        <taxon>Eukaryota</taxon>
        <taxon>Fungi</taxon>
        <taxon>Dikarya</taxon>
        <taxon>Basidiomycota</taxon>
        <taxon>Agaricomycotina</taxon>
        <taxon>Agaricomycetes</taxon>
        <taxon>Agaricomycetidae</taxon>
        <taxon>Agaricales</taxon>
        <taxon>Marasmiineae</taxon>
        <taxon>Mycenaceae</taxon>
        <taxon>Mycena</taxon>
    </lineage>
</organism>
<dbReference type="Pfam" id="PF01490">
    <property type="entry name" value="Aa_trans"/>
    <property type="match status" value="1"/>
</dbReference>
<keyword evidence="2 5" id="KW-0812">Transmembrane</keyword>
<evidence type="ECO:0000259" key="6">
    <source>
        <dbReference type="SMART" id="SM00563"/>
    </source>
</evidence>
<dbReference type="InterPro" id="IPR013057">
    <property type="entry name" value="AA_transpt_TM"/>
</dbReference>
<feature type="domain" description="Phospholipid/glycerol acyltransferase" evidence="6">
    <location>
        <begin position="527"/>
        <end position="673"/>
    </location>
</feature>
<dbReference type="GO" id="GO:0005783">
    <property type="term" value="C:endoplasmic reticulum"/>
    <property type="evidence" value="ECO:0007669"/>
    <property type="project" value="TreeGrafter"/>
</dbReference>
<dbReference type="PANTHER" id="PTHR10983">
    <property type="entry name" value="1-ACYLGLYCEROL-3-PHOSPHATE ACYLTRANSFERASE-RELATED"/>
    <property type="match status" value="1"/>
</dbReference>
<dbReference type="EMBL" id="CAVNYO010000084">
    <property type="protein sequence ID" value="CAK5265280.1"/>
    <property type="molecule type" value="Genomic_DNA"/>
</dbReference>
<feature type="transmembrane region" description="Helical" evidence="5">
    <location>
        <begin position="468"/>
        <end position="485"/>
    </location>
</feature>
<sequence>MDLSERKNTDLDASAGNLEPRHLGPVFEEKPDHDFHYKTLSWQFVALLMIAEIVSNGMLSLPSALAVVGIVPAVILILYFGVFALYTAKLLIDFKLNHPEVHNMGDAGYILGGVVPREILSAGTIIFAICGTGSELLSGQQALSTLTNNGLCAEFLLLIFAVATLLVALPRTLDRVSSLGLFSACIITISGLVAMIGAGANPVPDRVLSAVVSTSFYQAFLAITNPVFALGHFMFFILISEMRRPEDAMKSCAYVFVGNTVASPALFSLPPVWSKVTFGIAIGNFLIAGGLYSHTAAKVVFIRYFRNTRHVYKHTLVGWIAWTSLCLAAVAIAYVFAISVPIFSYLIGIAASLFASWYTYGIAGFFWIHDAYHLKGGWASFRKQPAQAALAVFTVVAGAFICVAGTFVSIKESADPTTVSYILNPPAQLIDDAYKSNLINATQILFLLPLAILPFAWSSRLYSAGVRYTKSSFCCLLILMNQWFAPTKLIITFERDGTGRFTDEEIERIVVKDDSGNVVALDLPNRFILIANHQVYADWLYAWTLTYYIGNHGIHDSVYIALKKSLQWLPILGWAMRFYNFIFLARSWVYDRVQLSTHLAALGKIAEREQRPFVFFLYPEGTVVSPNTRPISKKFADKMGIVSFAEFAWADDADEKCKDDMTNVLLPRSTGLHFTLRALAPRIPDLKLLDITTVYPGIPPLGYGQEYYTLRSIFFHGVPPPAIHFHLRLFDVATEVPVGDLARTVSSPGATPKSSAEVDIPETEKAVFDAWLRALWKEKDLSITRWFDKASFAQSSFAIPLRLRRKREIFDAVGFFPVAVLAHLAERLIDPLFPPCNAARWSSIFFTMNLEIVNLKPEVSQLSIFGGNDPEPFNAIGPGKA</sequence>
<dbReference type="SMART" id="SM00563">
    <property type="entry name" value="PlsC"/>
    <property type="match status" value="1"/>
</dbReference>
<feature type="transmembrane region" description="Helical" evidence="5">
    <location>
        <begin position="438"/>
        <end position="456"/>
    </location>
</feature>
<evidence type="ECO:0000256" key="3">
    <source>
        <dbReference type="ARBA" id="ARBA00022989"/>
    </source>
</evidence>
<proteinExistence type="predicted"/>
<evidence type="ECO:0000256" key="5">
    <source>
        <dbReference type="SAM" id="Phobius"/>
    </source>
</evidence>
<evidence type="ECO:0000256" key="2">
    <source>
        <dbReference type="ARBA" id="ARBA00022692"/>
    </source>
</evidence>
<protein>
    <recommendedName>
        <fullName evidence="6">Phospholipid/glycerol acyltransferase domain-containing protein</fullName>
    </recommendedName>
</protein>
<keyword evidence="3 5" id="KW-1133">Transmembrane helix</keyword>
<dbReference type="PANTHER" id="PTHR10983:SF16">
    <property type="entry name" value="LYSOCARDIOLIPIN ACYLTRANSFERASE 1"/>
    <property type="match status" value="1"/>
</dbReference>
<evidence type="ECO:0000313" key="8">
    <source>
        <dbReference type="Proteomes" id="UP001295794"/>
    </source>
</evidence>
<feature type="transmembrane region" description="Helical" evidence="5">
    <location>
        <begin position="65"/>
        <end position="88"/>
    </location>
</feature>
<accession>A0AAD2GZB2</accession>
<feature type="transmembrane region" description="Helical" evidence="5">
    <location>
        <begin position="251"/>
        <end position="270"/>
    </location>
</feature>
<feature type="transmembrane region" description="Helical" evidence="5">
    <location>
        <begin position="109"/>
        <end position="134"/>
    </location>
</feature>
<evidence type="ECO:0000256" key="1">
    <source>
        <dbReference type="ARBA" id="ARBA00004370"/>
    </source>
</evidence>
<name>A0AAD2GZB2_9AGAR</name>
<dbReference type="AlphaFoldDB" id="A0AAD2GZB2"/>
<keyword evidence="8" id="KW-1185">Reference proteome</keyword>
<dbReference type="GO" id="GO:0016746">
    <property type="term" value="F:acyltransferase activity"/>
    <property type="evidence" value="ECO:0007669"/>
    <property type="project" value="InterPro"/>
</dbReference>
<feature type="transmembrane region" description="Helical" evidence="5">
    <location>
        <begin position="40"/>
        <end position="59"/>
    </location>
</feature>
<evidence type="ECO:0000256" key="4">
    <source>
        <dbReference type="ARBA" id="ARBA00023136"/>
    </source>
</evidence>
<feature type="transmembrane region" description="Helical" evidence="5">
    <location>
        <begin position="342"/>
        <end position="368"/>
    </location>
</feature>
<dbReference type="SUPFAM" id="SSF69593">
    <property type="entry name" value="Glycerol-3-phosphate (1)-acyltransferase"/>
    <property type="match status" value="1"/>
</dbReference>
<feature type="transmembrane region" description="Helical" evidence="5">
    <location>
        <begin position="216"/>
        <end position="239"/>
    </location>
</feature>
<dbReference type="CDD" id="cd07990">
    <property type="entry name" value="LPLAT_LCLAT1-like"/>
    <property type="match status" value="1"/>
</dbReference>
<dbReference type="GO" id="GO:0016020">
    <property type="term" value="C:membrane"/>
    <property type="evidence" value="ECO:0007669"/>
    <property type="project" value="UniProtKB-SubCell"/>
</dbReference>
<gene>
    <name evidence="7" type="ORF">MYCIT1_LOCUS6124</name>
</gene>
<comment type="caution">
    <text evidence="7">The sequence shown here is derived from an EMBL/GenBank/DDBJ whole genome shotgun (WGS) entry which is preliminary data.</text>
</comment>
<evidence type="ECO:0000313" key="7">
    <source>
        <dbReference type="EMBL" id="CAK5265280.1"/>
    </source>
</evidence>
<feature type="transmembrane region" description="Helical" evidence="5">
    <location>
        <begin position="176"/>
        <end position="196"/>
    </location>
</feature>
<comment type="subcellular location">
    <subcellularLocation>
        <location evidence="1">Membrane</location>
    </subcellularLocation>
</comment>
<dbReference type="Proteomes" id="UP001295794">
    <property type="component" value="Unassembled WGS sequence"/>
</dbReference>
<dbReference type="InterPro" id="IPR002123">
    <property type="entry name" value="Plipid/glycerol_acylTrfase"/>
</dbReference>
<feature type="transmembrane region" description="Helical" evidence="5">
    <location>
        <begin position="316"/>
        <end position="336"/>
    </location>
</feature>
<feature type="transmembrane region" description="Helical" evidence="5">
    <location>
        <begin position="388"/>
        <end position="410"/>
    </location>
</feature>
<feature type="transmembrane region" description="Helical" evidence="5">
    <location>
        <begin position="276"/>
        <end position="295"/>
    </location>
</feature>
<dbReference type="GO" id="GO:0036149">
    <property type="term" value="P:phosphatidylinositol acyl-chain remodeling"/>
    <property type="evidence" value="ECO:0007669"/>
    <property type="project" value="TreeGrafter"/>
</dbReference>
<feature type="transmembrane region" description="Helical" evidence="5">
    <location>
        <begin position="146"/>
        <end position="169"/>
    </location>
</feature>
<reference evidence="7" key="1">
    <citation type="submission" date="2023-11" db="EMBL/GenBank/DDBJ databases">
        <authorList>
            <person name="De Vega J J."/>
            <person name="De Vega J J."/>
        </authorList>
    </citation>
    <scope>NUCLEOTIDE SEQUENCE</scope>
</reference>
<keyword evidence="4 5" id="KW-0472">Membrane</keyword>
<dbReference type="Pfam" id="PF01553">
    <property type="entry name" value="Acyltransferase"/>
    <property type="match status" value="1"/>
</dbReference>